<dbReference type="Proteomes" id="UP000481087">
    <property type="component" value="Unassembled WGS sequence"/>
</dbReference>
<organism evidence="6 7">
    <name type="scientific">Paenibacillus silvestris</name>
    <dbReference type="NCBI Taxonomy" id="2606219"/>
    <lineage>
        <taxon>Bacteria</taxon>
        <taxon>Bacillati</taxon>
        <taxon>Bacillota</taxon>
        <taxon>Bacilli</taxon>
        <taxon>Bacillales</taxon>
        <taxon>Paenibacillaceae</taxon>
        <taxon>Paenibacillus</taxon>
    </lineage>
</organism>
<evidence type="ECO:0000256" key="2">
    <source>
        <dbReference type="ARBA" id="ARBA00023008"/>
    </source>
</evidence>
<evidence type="ECO:0000259" key="4">
    <source>
        <dbReference type="Pfam" id="PF00127"/>
    </source>
</evidence>
<evidence type="ECO:0008006" key="8">
    <source>
        <dbReference type="Google" id="ProtNLM"/>
    </source>
</evidence>
<proteinExistence type="predicted"/>
<dbReference type="InterPro" id="IPR052721">
    <property type="entry name" value="ET_Amicyanin"/>
</dbReference>
<dbReference type="InterPro" id="IPR036582">
    <property type="entry name" value="Mao_N_sf"/>
</dbReference>
<dbReference type="Pfam" id="PF07833">
    <property type="entry name" value="Cu_amine_oxidN1"/>
    <property type="match status" value="1"/>
</dbReference>
<dbReference type="Gene3D" id="2.60.40.420">
    <property type="entry name" value="Cupredoxins - blue copper proteins"/>
    <property type="match status" value="1"/>
</dbReference>
<accession>A0A6L8VBQ0</accession>
<dbReference type="PANTHER" id="PTHR36507:SF1">
    <property type="entry name" value="BLL1555 PROTEIN"/>
    <property type="match status" value="1"/>
</dbReference>
<protein>
    <recommendedName>
        <fullName evidence="8">Copper-binding protein</fullName>
    </recommendedName>
</protein>
<reference evidence="6 7" key="1">
    <citation type="submission" date="2019-12" db="EMBL/GenBank/DDBJ databases">
        <title>Paenibacillus sp. nov. sp. isolated from soil.</title>
        <authorList>
            <person name="Kim J."/>
            <person name="Jeong S.E."/>
            <person name="Jung H.S."/>
            <person name="Jeon C.O."/>
        </authorList>
    </citation>
    <scope>NUCLEOTIDE SEQUENCE [LARGE SCALE GENOMIC DNA]</scope>
    <source>
        <strain evidence="6 7">5J-6</strain>
    </source>
</reference>
<dbReference type="SUPFAM" id="SSF55383">
    <property type="entry name" value="Copper amine oxidase, domain N"/>
    <property type="match status" value="1"/>
</dbReference>
<sequence length="247" mass="26986">MKTQRRIFMLRKSWLLVCLCVAMWMVGAVTVSAEEHLQVKSDMKLELDGKPLQLDESYLIDNSLFVPYRAFAEGIGAEVSYEAATQGVTVQKGGLTVHLTIGSSEAIVGGSSRMMVGPAQLINNSTFVHSRFLSEVFGIRVHYDEATRTVHLVSSGQPSENPAPKTYEITIEGFQFKGGNITVESGSTIIFTNKDKVKHNAVAENGSFKIPLLTTGESGSITLTEPGDYAYFCELHKNAMQGTITVK</sequence>
<dbReference type="SUPFAM" id="SSF49503">
    <property type="entry name" value="Cupredoxins"/>
    <property type="match status" value="1"/>
</dbReference>
<feature type="domain" description="Copper amine oxidase-like N-terminal" evidence="5">
    <location>
        <begin position="47"/>
        <end position="151"/>
    </location>
</feature>
<keyword evidence="7" id="KW-1185">Reference proteome</keyword>
<name>A0A6L8VBQ0_9BACL</name>
<keyword evidence="1" id="KW-0479">Metal-binding</keyword>
<dbReference type="InterPro" id="IPR008972">
    <property type="entry name" value="Cupredoxin"/>
</dbReference>
<dbReference type="AlphaFoldDB" id="A0A6L8VBQ0"/>
<dbReference type="Gene3D" id="3.30.457.10">
    <property type="entry name" value="Copper amine oxidase-like, N-terminal domain"/>
    <property type="match status" value="1"/>
</dbReference>
<dbReference type="GO" id="GO:0009055">
    <property type="term" value="F:electron transfer activity"/>
    <property type="evidence" value="ECO:0007669"/>
    <property type="project" value="InterPro"/>
</dbReference>
<evidence type="ECO:0000256" key="3">
    <source>
        <dbReference type="SAM" id="SignalP"/>
    </source>
</evidence>
<dbReference type="PANTHER" id="PTHR36507">
    <property type="entry name" value="BLL1555 PROTEIN"/>
    <property type="match status" value="1"/>
</dbReference>
<dbReference type="GO" id="GO:0005507">
    <property type="term" value="F:copper ion binding"/>
    <property type="evidence" value="ECO:0007669"/>
    <property type="project" value="InterPro"/>
</dbReference>
<feature type="signal peptide" evidence="3">
    <location>
        <begin position="1"/>
        <end position="33"/>
    </location>
</feature>
<dbReference type="InterPro" id="IPR012854">
    <property type="entry name" value="Cu_amine_oxidase-like_N"/>
</dbReference>
<dbReference type="Pfam" id="PF00127">
    <property type="entry name" value="Copper-bind"/>
    <property type="match status" value="1"/>
</dbReference>
<evidence type="ECO:0000259" key="5">
    <source>
        <dbReference type="Pfam" id="PF07833"/>
    </source>
</evidence>
<gene>
    <name evidence="6" type="ORF">GQF01_31495</name>
</gene>
<feature type="chain" id="PRO_5026707414" description="Copper-binding protein" evidence="3">
    <location>
        <begin position="34"/>
        <end position="247"/>
    </location>
</feature>
<comment type="caution">
    <text evidence="6">The sequence shown here is derived from an EMBL/GenBank/DDBJ whole genome shotgun (WGS) entry which is preliminary data.</text>
</comment>
<evidence type="ECO:0000313" key="6">
    <source>
        <dbReference type="EMBL" id="MZQ86640.1"/>
    </source>
</evidence>
<keyword evidence="2" id="KW-0186">Copper</keyword>
<dbReference type="InterPro" id="IPR000923">
    <property type="entry name" value="BlueCu_1"/>
</dbReference>
<evidence type="ECO:0000256" key="1">
    <source>
        <dbReference type="ARBA" id="ARBA00022723"/>
    </source>
</evidence>
<evidence type="ECO:0000313" key="7">
    <source>
        <dbReference type="Proteomes" id="UP000481087"/>
    </source>
</evidence>
<keyword evidence="3" id="KW-0732">Signal</keyword>
<dbReference type="EMBL" id="WTUZ01000039">
    <property type="protein sequence ID" value="MZQ86640.1"/>
    <property type="molecule type" value="Genomic_DNA"/>
</dbReference>
<feature type="domain" description="Blue (type 1) copper" evidence="4">
    <location>
        <begin position="169"/>
        <end position="247"/>
    </location>
</feature>